<protein>
    <submittedName>
        <fullName evidence="3">Autotransporter outer membrane beta-barrel domain-containing protein</fullName>
    </submittedName>
</protein>
<reference evidence="3 4" key="1">
    <citation type="submission" date="2022-10" db="EMBL/GenBank/DDBJ databases">
        <title>Alteromonas sp. chi3 Genome sequencing.</title>
        <authorList>
            <person name="Park S."/>
        </authorList>
    </citation>
    <scope>NUCLEOTIDE SEQUENCE [LARGE SCALE GENOMIC DNA]</scope>
    <source>
        <strain evidence="4">chi3</strain>
    </source>
</reference>
<evidence type="ECO:0000259" key="2">
    <source>
        <dbReference type="Pfam" id="PF13505"/>
    </source>
</evidence>
<dbReference type="RefSeq" id="WP_273639063.1">
    <property type="nucleotide sequence ID" value="NZ_JAQQXP010000001.1"/>
</dbReference>
<sequence>MTVLSGLMTTNVTAMERLYAVVGAGYSDIEVNSAAETDAGYRVVLGHQFHRQWHVEAGFYRLADINDVNQGSERNFSADAIYLGVNGKASNEVGELYYRLGVANVSLQYSSADSTGNCSAESNATSQNNCRYDSDTIAGIVGLGFDYSVAANTFVRFEAEYLRGKDGFDASIFSVGVRYDFN</sequence>
<evidence type="ECO:0000256" key="1">
    <source>
        <dbReference type="ARBA" id="ARBA00022729"/>
    </source>
</evidence>
<dbReference type="SUPFAM" id="SSF56925">
    <property type="entry name" value="OMPA-like"/>
    <property type="match status" value="1"/>
</dbReference>
<dbReference type="Proteomes" id="UP001218788">
    <property type="component" value="Unassembled WGS sequence"/>
</dbReference>
<dbReference type="Gene3D" id="2.40.160.20">
    <property type="match status" value="1"/>
</dbReference>
<comment type="caution">
    <text evidence="3">The sequence shown here is derived from an EMBL/GenBank/DDBJ whole genome shotgun (WGS) entry which is preliminary data.</text>
</comment>
<gene>
    <name evidence="3" type="ORF">OIK42_05970</name>
</gene>
<dbReference type="InterPro" id="IPR006315">
    <property type="entry name" value="OM_autotransptr_brl_dom"/>
</dbReference>
<proteinExistence type="predicted"/>
<organism evidence="3 4">
    <name type="scientific">Alteromonas gilva</name>
    <dbReference type="NCBI Taxonomy" id="2987522"/>
    <lineage>
        <taxon>Bacteria</taxon>
        <taxon>Pseudomonadati</taxon>
        <taxon>Pseudomonadota</taxon>
        <taxon>Gammaproteobacteria</taxon>
        <taxon>Alteromonadales</taxon>
        <taxon>Alteromonadaceae</taxon>
        <taxon>Alteromonas/Salinimonas group</taxon>
        <taxon>Alteromonas</taxon>
    </lineage>
</organism>
<keyword evidence="4" id="KW-1185">Reference proteome</keyword>
<evidence type="ECO:0000313" key="4">
    <source>
        <dbReference type="Proteomes" id="UP001218788"/>
    </source>
</evidence>
<evidence type="ECO:0000313" key="3">
    <source>
        <dbReference type="EMBL" id="MDC8830308.1"/>
    </source>
</evidence>
<dbReference type="InterPro" id="IPR027385">
    <property type="entry name" value="Beta-barrel_OMP"/>
</dbReference>
<dbReference type="Pfam" id="PF13505">
    <property type="entry name" value="OMP_b-brl"/>
    <property type="match status" value="1"/>
</dbReference>
<dbReference type="NCBIfam" id="TIGR01414">
    <property type="entry name" value="autotrans_barl"/>
    <property type="match status" value="1"/>
</dbReference>
<feature type="domain" description="Outer membrane protein beta-barrel" evidence="2">
    <location>
        <begin position="15"/>
        <end position="181"/>
    </location>
</feature>
<dbReference type="InterPro" id="IPR011250">
    <property type="entry name" value="OMP/PagP_B-barrel"/>
</dbReference>
<dbReference type="EMBL" id="JAQQXP010000001">
    <property type="protein sequence ID" value="MDC8830308.1"/>
    <property type="molecule type" value="Genomic_DNA"/>
</dbReference>
<name>A0ABT5L0A3_9ALTE</name>
<keyword evidence="1" id="KW-0732">Signal</keyword>
<accession>A0ABT5L0A3</accession>